<gene>
    <name evidence="5" type="ORF">Aph01nite_56750</name>
</gene>
<dbReference type="GO" id="GO:0004190">
    <property type="term" value="F:aspartic-type endopeptidase activity"/>
    <property type="evidence" value="ECO:0007669"/>
    <property type="project" value="InterPro"/>
</dbReference>
<organism evidence="5 6">
    <name type="scientific">Acrocarpospora phusangensis</name>
    <dbReference type="NCBI Taxonomy" id="1070424"/>
    <lineage>
        <taxon>Bacteria</taxon>
        <taxon>Bacillati</taxon>
        <taxon>Actinomycetota</taxon>
        <taxon>Actinomycetes</taxon>
        <taxon>Streptosporangiales</taxon>
        <taxon>Streptosporangiaceae</taxon>
        <taxon>Acrocarpospora</taxon>
    </lineage>
</organism>
<dbReference type="EMBL" id="BOOA01000054">
    <property type="protein sequence ID" value="GIH27365.1"/>
    <property type="molecule type" value="Genomic_DNA"/>
</dbReference>
<proteinExistence type="inferred from homology"/>
<feature type="transmembrane region" description="Helical" evidence="3">
    <location>
        <begin position="141"/>
        <end position="174"/>
    </location>
</feature>
<feature type="region of interest" description="Disordered" evidence="2">
    <location>
        <begin position="33"/>
        <end position="61"/>
    </location>
</feature>
<feature type="transmembrane region" description="Helical" evidence="3">
    <location>
        <begin position="84"/>
        <end position="101"/>
    </location>
</feature>
<keyword evidence="3" id="KW-0472">Membrane</keyword>
<dbReference type="Proteomes" id="UP000640052">
    <property type="component" value="Unassembled WGS sequence"/>
</dbReference>
<feature type="domain" description="Prepilin type IV endopeptidase peptidase" evidence="4">
    <location>
        <begin position="118"/>
        <end position="218"/>
    </location>
</feature>
<comment type="similarity">
    <text evidence="1">Belongs to the peptidase A24 family.</text>
</comment>
<dbReference type="RefSeq" id="WP_204044024.1">
    <property type="nucleotide sequence ID" value="NZ_BOOA01000054.1"/>
</dbReference>
<evidence type="ECO:0000313" key="5">
    <source>
        <dbReference type="EMBL" id="GIH27365.1"/>
    </source>
</evidence>
<keyword evidence="6" id="KW-1185">Reference proteome</keyword>
<evidence type="ECO:0000256" key="3">
    <source>
        <dbReference type="SAM" id="Phobius"/>
    </source>
</evidence>
<feature type="transmembrane region" description="Helical" evidence="3">
    <location>
        <begin position="232"/>
        <end position="250"/>
    </location>
</feature>
<accession>A0A919UTF1</accession>
<evidence type="ECO:0000313" key="6">
    <source>
        <dbReference type="Proteomes" id="UP000640052"/>
    </source>
</evidence>
<dbReference type="GO" id="GO:0006465">
    <property type="term" value="P:signal peptide processing"/>
    <property type="evidence" value="ECO:0007669"/>
    <property type="project" value="TreeGrafter"/>
</dbReference>
<keyword evidence="3" id="KW-1133">Transmembrane helix</keyword>
<dbReference type="AlphaFoldDB" id="A0A919UTF1"/>
<dbReference type="PANTHER" id="PTHR30487">
    <property type="entry name" value="TYPE 4 PREPILIN-LIKE PROTEINS LEADER PEPTIDE-PROCESSING ENZYME"/>
    <property type="match status" value="1"/>
</dbReference>
<dbReference type="InterPro" id="IPR050882">
    <property type="entry name" value="Prepilin_peptidase/N-MTase"/>
</dbReference>
<reference evidence="5" key="1">
    <citation type="submission" date="2021-01" db="EMBL/GenBank/DDBJ databases">
        <title>Whole genome shotgun sequence of Acrocarpospora phusangensis NBRC 108782.</title>
        <authorList>
            <person name="Komaki H."/>
            <person name="Tamura T."/>
        </authorList>
    </citation>
    <scope>NUCLEOTIDE SEQUENCE</scope>
    <source>
        <strain evidence="5">NBRC 108782</strain>
    </source>
</reference>
<feature type="transmembrane region" description="Helical" evidence="3">
    <location>
        <begin position="108"/>
        <end position="129"/>
    </location>
</feature>
<keyword evidence="3" id="KW-0812">Transmembrane</keyword>
<dbReference type="Pfam" id="PF01478">
    <property type="entry name" value="Peptidase_A24"/>
    <property type="match status" value="1"/>
</dbReference>
<evidence type="ECO:0000256" key="1">
    <source>
        <dbReference type="ARBA" id="ARBA00005801"/>
    </source>
</evidence>
<dbReference type="InterPro" id="IPR000045">
    <property type="entry name" value="Prepilin_IV_endopep_pep"/>
</dbReference>
<dbReference type="PANTHER" id="PTHR30487:SF0">
    <property type="entry name" value="PREPILIN LEADER PEPTIDASE_N-METHYLTRANSFERASE-RELATED"/>
    <property type="match status" value="1"/>
</dbReference>
<comment type="caution">
    <text evidence="5">The sequence shown here is derived from an EMBL/GenBank/DDBJ whole genome shotgun (WGS) entry which is preliminary data.</text>
</comment>
<feature type="transmembrane region" description="Helical" evidence="3">
    <location>
        <begin position="186"/>
        <end position="212"/>
    </location>
</feature>
<name>A0A919UTF1_9ACTN</name>
<dbReference type="GO" id="GO:0005886">
    <property type="term" value="C:plasma membrane"/>
    <property type="evidence" value="ECO:0007669"/>
    <property type="project" value="TreeGrafter"/>
</dbReference>
<evidence type="ECO:0000256" key="2">
    <source>
        <dbReference type="SAM" id="MobiDB-lite"/>
    </source>
</evidence>
<evidence type="ECO:0000259" key="4">
    <source>
        <dbReference type="Pfam" id="PF01478"/>
    </source>
</evidence>
<protein>
    <recommendedName>
        <fullName evidence="4">Prepilin type IV endopeptidase peptidase domain-containing protein</fullName>
    </recommendedName>
</protein>
<sequence>MSVALVGGLAAAGVVAGAYARALAEGFGPAAEDVRTEDARGEDARGEDARGEDARGEDARTGDVRGEAKAAVLGAVRRWPLPRPPFLAEAATGLAFAVLAWRFEGSPLLAAMLYAVFTGVVLALVDWWTWRLPDVVTLPSYLIVIGLLAPTGRLGVGVVCGLALGGIYLLLWLVRPAGIGLGDVKLAGLLGMVTGAASVNAAIIAGIGAHLLGALYAVGLLVTGKGDRTSEFPFGPFMLLAAFAAVVAEAQ</sequence>